<feature type="transmembrane region" description="Helical" evidence="1">
    <location>
        <begin position="12"/>
        <end position="35"/>
    </location>
</feature>
<keyword evidence="1" id="KW-0472">Membrane</keyword>
<comment type="caution">
    <text evidence="2">The sequence shown here is derived from an EMBL/GenBank/DDBJ whole genome shotgun (WGS) entry which is preliminary data.</text>
</comment>
<evidence type="ECO:0000313" key="2">
    <source>
        <dbReference type="EMBL" id="KAK5650613.1"/>
    </source>
</evidence>
<dbReference type="Proteomes" id="UP001329430">
    <property type="component" value="Chromosome 1"/>
</dbReference>
<dbReference type="AlphaFoldDB" id="A0AAN7VW10"/>
<gene>
    <name evidence="2" type="ORF">RI129_001642</name>
</gene>
<protein>
    <submittedName>
        <fullName evidence="2">Uncharacterized protein</fullName>
    </submittedName>
</protein>
<dbReference type="Pfam" id="PF13896">
    <property type="entry name" value="Glyco_transf_49"/>
    <property type="match status" value="1"/>
</dbReference>
<dbReference type="PANTHER" id="PTHR47412">
    <property type="entry name" value="FI01434P-RELATED"/>
    <property type="match status" value="1"/>
</dbReference>
<reference evidence="2 3" key="1">
    <citation type="journal article" date="2024" name="Insects">
        <title>An Improved Chromosome-Level Genome Assembly of the Firefly Pyrocoelia pectoralis.</title>
        <authorList>
            <person name="Fu X."/>
            <person name="Meyer-Rochow V.B."/>
            <person name="Ballantyne L."/>
            <person name="Zhu X."/>
        </authorList>
    </citation>
    <scope>NUCLEOTIDE SEQUENCE [LARGE SCALE GENOMIC DNA]</scope>
    <source>
        <strain evidence="2">XCY_ONT2</strain>
    </source>
</reference>
<accession>A0AAN7VW10</accession>
<dbReference type="PANTHER" id="PTHR47412:SF1">
    <property type="entry name" value="FI01434P-RELATED"/>
    <property type="match status" value="1"/>
</dbReference>
<sequence length="433" mass="50747">MNLPWFSVRNCLLVFIAFLGTLAIFLNIITSTHWANFKRSEILKSPSPAKMISTTTTTGPRKRNIIQEITNCYDRPVERRIEQRGEYWVLFNYVPATQKQRCFESITYTTQGDYTFLDNLIPLVERWNGPISVALHAPGYDFRNTLDSIAYLRHCLKASDLIMKYVTFHIFFSTNHIPFYSAIKPPSVTLRNFYQDNFDCYKTAPYANKDYKSLYKTKANITYPINVARNIAKASAQTHFLLASDIELYPSPNLIPKFLRFVEENRKLIEKKTKKVFVLPVFETLLNQSLPANKTVLQQMYQSKTAFYFHKNISMAKFKENDKLNVFATTKRVGKYRKWEAFYIGTHDDPVFDERFSWEGQSNKMSQGYAMCLMNYDYMVLDNAFLIHKPGVKKQRVQRIKFSGMIIKTQQMIRKYVKSQLQYLFGENDNCIL</sequence>
<keyword evidence="1" id="KW-1133">Transmembrane helix</keyword>
<proteinExistence type="predicted"/>
<keyword evidence="1" id="KW-0812">Transmembrane</keyword>
<keyword evidence="3" id="KW-1185">Reference proteome</keyword>
<dbReference type="EMBL" id="JAVRBK010000001">
    <property type="protein sequence ID" value="KAK5650613.1"/>
    <property type="molecule type" value="Genomic_DNA"/>
</dbReference>
<evidence type="ECO:0000256" key="1">
    <source>
        <dbReference type="SAM" id="Phobius"/>
    </source>
</evidence>
<organism evidence="2 3">
    <name type="scientific">Pyrocoelia pectoralis</name>
    <dbReference type="NCBI Taxonomy" id="417401"/>
    <lineage>
        <taxon>Eukaryota</taxon>
        <taxon>Metazoa</taxon>
        <taxon>Ecdysozoa</taxon>
        <taxon>Arthropoda</taxon>
        <taxon>Hexapoda</taxon>
        <taxon>Insecta</taxon>
        <taxon>Pterygota</taxon>
        <taxon>Neoptera</taxon>
        <taxon>Endopterygota</taxon>
        <taxon>Coleoptera</taxon>
        <taxon>Polyphaga</taxon>
        <taxon>Elateriformia</taxon>
        <taxon>Elateroidea</taxon>
        <taxon>Lampyridae</taxon>
        <taxon>Lampyrinae</taxon>
        <taxon>Pyrocoelia</taxon>
    </lineage>
</organism>
<name>A0AAN7VW10_9COLE</name>
<evidence type="ECO:0000313" key="3">
    <source>
        <dbReference type="Proteomes" id="UP001329430"/>
    </source>
</evidence>